<comment type="subcellular location">
    <subcellularLocation>
        <location evidence="1">Membrane</location>
        <topology evidence="1">Multi-pass membrane protein</topology>
    </subcellularLocation>
</comment>
<name>A0A537LK95_9BACT</name>
<dbReference type="AlphaFoldDB" id="A0A537LK95"/>
<evidence type="ECO:0000256" key="5">
    <source>
        <dbReference type="SAM" id="Phobius"/>
    </source>
</evidence>
<keyword evidence="2 5" id="KW-0812">Transmembrane</keyword>
<protein>
    <submittedName>
        <fullName evidence="6">DoxX family protein</fullName>
    </submittedName>
</protein>
<feature type="transmembrane region" description="Helical" evidence="5">
    <location>
        <begin position="121"/>
        <end position="140"/>
    </location>
</feature>
<evidence type="ECO:0000256" key="3">
    <source>
        <dbReference type="ARBA" id="ARBA00022989"/>
    </source>
</evidence>
<sequence>MCTVDRRAYIVGCGEFSCRRSRMDMLNLVLWSVQGFLALFFLAAGAPKIIGRGLERWTGFSDLPRPLVISIGLAEVLGAAGLVLPMASGILPWLTPLAAIGLAVIVLMAAGFHIRADERFNALETALWASIAGIIAIGRWDLVASRGGASPWVLIAALGLLVPSAIINVIVLLTRPVKHGTPGLVVAEGVR</sequence>
<dbReference type="InterPro" id="IPR032808">
    <property type="entry name" value="DoxX"/>
</dbReference>
<keyword evidence="4 5" id="KW-0472">Membrane</keyword>
<evidence type="ECO:0000313" key="7">
    <source>
        <dbReference type="Proteomes" id="UP000315217"/>
    </source>
</evidence>
<accession>A0A537LK95</accession>
<feature type="transmembrane region" description="Helical" evidence="5">
    <location>
        <begin position="93"/>
        <end position="114"/>
    </location>
</feature>
<dbReference type="Pfam" id="PF13564">
    <property type="entry name" value="DoxX_2"/>
    <property type="match status" value="1"/>
</dbReference>
<dbReference type="GO" id="GO:0016020">
    <property type="term" value="C:membrane"/>
    <property type="evidence" value="ECO:0007669"/>
    <property type="project" value="UniProtKB-SubCell"/>
</dbReference>
<reference evidence="6 7" key="1">
    <citation type="journal article" date="2019" name="Nat. Microbiol.">
        <title>Mediterranean grassland soil C-N compound turnover is dependent on rainfall and depth, and is mediated by genomically divergent microorganisms.</title>
        <authorList>
            <person name="Diamond S."/>
            <person name="Andeer P.F."/>
            <person name="Li Z."/>
            <person name="Crits-Christoph A."/>
            <person name="Burstein D."/>
            <person name="Anantharaman K."/>
            <person name="Lane K.R."/>
            <person name="Thomas B.C."/>
            <person name="Pan C."/>
            <person name="Northen T.R."/>
            <person name="Banfield J.F."/>
        </authorList>
    </citation>
    <scope>NUCLEOTIDE SEQUENCE [LARGE SCALE GENOMIC DNA]</scope>
    <source>
        <strain evidence="6">NP_1</strain>
    </source>
</reference>
<keyword evidence="3 5" id="KW-1133">Transmembrane helix</keyword>
<evidence type="ECO:0000256" key="1">
    <source>
        <dbReference type="ARBA" id="ARBA00004141"/>
    </source>
</evidence>
<evidence type="ECO:0000256" key="4">
    <source>
        <dbReference type="ARBA" id="ARBA00023136"/>
    </source>
</evidence>
<proteinExistence type="predicted"/>
<dbReference type="EMBL" id="VBAI01000197">
    <property type="protein sequence ID" value="TMJ08400.1"/>
    <property type="molecule type" value="Genomic_DNA"/>
</dbReference>
<comment type="caution">
    <text evidence="6">The sequence shown here is derived from an EMBL/GenBank/DDBJ whole genome shotgun (WGS) entry which is preliminary data.</text>
</comment>
<feature type="transmembrane region" description="Helical" evidence="5">
    <location>
        <begin position="152"/>
        <end position="173"/>
    </location>
</feature>
<feature type="transmembrane region" description="Helical" evidence="5">
    <location>
        <begin position="28"/>
        <end position="46"/>
    </location>
</feature>
<evidence type="ECO:0000256" key="2">
    <source>
        <dbReference type="ARBA" id="ARBA00022692"/>
    </source>
</evidence>
<dbReference type="Proteomes" id="UP000315217">
    <property type="component" value="Unassembled WGS sequence"/>
</dbReference>
<evidence type="ECO:0000313" key="6">
    <source>
        <dbReference type="EMBL" id="TMJ08400.1"/>
    </source>
</evidence>
<gene>
    <name evidence="6" type="ORF">E6G98_12250</name>
</gene>
<organism evidence="6 7">
    <name type="scientific">Candidatus Segetimicrobium genomatis</name>
    <dbReference type="NCBI Taxonomy" id="2569760"/>
    <lineage>
        <taxon>Bacteria</taxon>
        <taxon>Bacillati</taxon>
        <taxon>Candidatus Sysuimicrobiota</taxon>
        <taxon>Candidatus Sysuimicrobiia</taxon>
        <taxon>Candidatus Sysuimicrobiales</taxon>
        <taxon>Candidatus Segetimicrobiaceae</taxon>
        <taxon>Candidatus Segetimicrobium</taxon>
    </lineage>
</organism>